<name>A0ABD1CSG4_CULPP</name>
<dbReference type="InterPro" id="IPR036865">
    <property type="entry name" value="CRAL-TRIO_dom_sf"/>
</dbReference>
<evidence type="ECO:0000256" key="1">
    <source>
        <dbReference type="SAM" id="Phobius"/>
    </source>
</evidence>
<sequence>MTTTRVIMSFPWGSSNGTKDSSDKHKCDPILSDTGVTEAVMKVARKELREDKAIREQSLEQMREWLRQNKDIENVRTDDIFLLKFLRTKKFSVFMAQQMLLKYLNLRKIHMHLMCDLDFLSPNLNKLINSGYMFSSPVRDKHGRRVIIGFAQNFNPAEHTSADMSRVNFITYETLQEDPQNQILGFTHIGDFKGITTAHVSCWNPTEFLRMMKWGEQSVPMRHKEVHLVNVPSAVKYVIEASKSITSKKMRDRLQVHVTVQDLCKKVDTACLPKELGGQIPMVDMIESWKQELAAKRNTLLALDNMKILSDRSIISRNGTDRNNNNSGTTPGLETMTGNFRKLEKIKAAGANFQESPVNSTTIMYTSARTGAVCSSKRLRSPIFRSNSQTSEYDVEAAAGERTPLLFTAKISGVESVDEHRHRQLPSAHATALFGILALTLFLLVGIIIAVYLLLLQVPRPWPVSHPFYLVERQMWWPYSEPLQASPLNKSSVLNVILLHTRSEPCRDQSSCTQFVKQVQNDTWTRTGAHIPYNFLIGGDGKTYEGRGWKAQHGFPDLPGRNDTIVVGIIGTYSDRHPDAVMYAEVKALLTESIRRFYLLPGYKLYGVVNGSQPENDGKALYAELQHLKHWRGLINV</sequence>
<dbReference type="Gene3D" id="3.40.525.10">
    <property type="entry name" value="CRAL-TRIO lipid binding domain"/>
    <property type="match status" value="1"/>
</dbReference>
<dbReference type="SMART" id="SM00516">
    <property type="entry name" value="SEC14"/>
    <property type="match status" value="1"/>
</dbReference>
<dbReference type="SUPFAM" id="SSF52087">
    <property type="entry name" value="CRAL/TRIO domain"/>
    <property type="match status" value="1"/>
</dbReference>
<dbReference type="SUPFAM" id="SSF46938">
    <property type="entry name" value="CRAL/TRIO N-terminal domain"/>
    <property type="match status" value="1"/>
</dbReference>
<dbReference type="EMBL" id="JBEHCU010009712">
    <property type="protein sequence ID" value="KAL1379377.1"/>
    <property type="molecule type" value="Genomic_DNA"/>
</dbReference>
<dbReference type="InterPro" id="IPR036273">
    <property type="entry name" value="CRAL/TRIO_N_dom_sf"/>
</dbReference>
<keyword evidence="1" id="KW-0472">Membrane</keyword>
<protein>
    <recommendedName>
        <fullName evidence="2">CRAL-TRIO domain-containing protein</fullName>
    </recommendedName>
</protein>
<proteinExistence type="predicted"/>
<feature type="domain" description="CRAL-TRIO" evidence="2">
    <location>
        <begin position="121"/>
        <end position="284"/>
    </location>
</feature>
<gene>
    <name evidence="3" type="ORF">pipiens_003800</name>
</gene>
<dbReference type="SMART" id="SM01100">
    <property type="entry name" value="CRAL_TRIO_N"/>
    <property type="match status" value="1"/>
</dbReference>
<dbReference type="CDD" id="cd00170">
    <property type="entry name" value="SEC14"/>
    <property type="match status" value="1"/>
</dbReference>
<evidence type="ECO:0000313" key="3">
    <source>
        <dbReference type="EMBL" id="KAL1379377.1"/>
    </source>
</evidence>
<dbReference type="PANTHER" id="PTHR10174:SF120">
    <property type="entry name" value="CELLULAR RETINALDEHYDE BINDING PROTEIN"/>
    <property type="match status" value="1"/>
</dbReference>
<dbReference type="SUPFAM" id="SSF55846">
    <property type="entry name" value="N-acetylmuramoyl-L-alanine amidase-like"/>
    <property type="match status" value="1"/>
</dbReference>
<dbReference type="AlphaFoldDB" id="A0ABD1CSG4"/>
<dbReference type="CDD" id="cd06583">
    <property type="entry name" value="PGRP"/>
    <property type="match status" value="1"/>
</dbReference>
<dbReference type="InterPro" id="IPR002502">
    <property type="entry name" value="Amidase_domain"/>
</dbReference>
<feature type="transmembrane region" description="Helical" evidence="1">
    <location>
        <begin position="432"/>
        <end position="455"/>
    </location>
</feature>
<keyword evidence="1" id="KW-0812">Transmembrane</keyword>
<keyword evidence="1" id="KW-1133">Transmembrane helix</keyword>
<dbReference type="InterPro" id="IPR036505">
    <property type="entry name" value="Amidase/PGRP_sf"/>
</dbReference>
<dbReference type="SMART" id="SM00701">
    <property type="entry name" value="PGRP"/>
    <property type="match status" value="1"/>
</dbReference>
<dbReference type="PANTHER" id="PTHR10174">
    <property type="entry name" value="ALPHA-TOCOPHEROL TRANSFER PROTEIN-RELATED"/>
    <property type="match status" value="1"/>
</dbReference>
<dbReference type="Pfam" id="PF00650">
    <property type="entry name" value="CRAL_TRIO"/>
    <property type="match status" value="1"/>
</dbReference>
<dbReference type="PRINTS" id="PR00180">
    <property type="entry name" value="CRETINALDHBP"/>
</dbReference>
<dbReference type="InterPro" id="IPR011074">
    <property type="entry name" value="CRAL/TRIO_N_dom"/>
</dbReference>
<dbReference type="InterPro" id="IPR001251">
    <property type="entry name" value="CRAL-TRIO_dom"/>
</dbReference>
<dbReference type="Proteomes" id="UP001562425">
    <property type="component" value="Unassembled WGS sequence"/>
</dbReference>
<organism evidence="3 4">
    <name type="scientific">Culex pipiens pipiens</name>
    <name type="common">Northern house mosquito</name>
    <dbReference type="NCBI Taxonomy" id="38569"/>
    <lineage>
        <taxon>Eukaryota</taxon>
        <taxon>Metazoa</taxon>
        <taxon>Ecdysozoa</taxon>
        <taxon>Arthropoda</taxon>
        <taxon>Hexapoda</taxon>
        <taxon>Insecta</taxon>
        <taxon>Pterygota</taxon>
        <taxon>Neoptera</taxon>
        <taxon>Endopterygota</taxon>
        <taxon>Diptera</taxon>
        <taxon>Nematocera</taxon>
        <taxon>Culicoidea</taxon>
        <taxon>Culicidae</taxon>
        <taxon>Culicinae</taxon>
        <taxon>Culicini</taxon>
        <taxon>Culex</taxon>
        <taxon>Culex</taxon>
    </lineage>
</organism>
<comment type="caution">
    <text evidence="3">The sequence shown here is derived from an EMBL/GenBank/DDBJ whole genome shotgun (WGS) entry which is preliminary data.</text>
</comment>
<dbReference type="Gene3D" id="1.10.8.20">
    <property type="entry name" value="N-terminal domain of phosphatidylinositol transfer protein sec14p"/>
    <property type="match status" value="1"/>
</dbReference>
<keyword evidence="4" id="KW-1185">Reference proteome</keyword>
<dbReference type="Gene3D" id="1.20.5.1200">
    <property type="entry name" value="Alpha-tocopherol transfer"/>
    <property type="match status" value="1"/>
</dbReference>
<dbReference type="InterPro" id="IPR006619">
    <property type="entry name" value="PGRP_domain_met/bac"/>
</dbReference>
<dbReference type="PROSITE" id="PS50191">
    <property type="entry name" value="CRAL_TRIO"/>
    <property type="match status" value="1"/>
</dbReference>
<dbReference type="Pfam" id="PF01510">
    <property type="entry name" value="Amidase_2"/>
    <property type="match status" value="1"/>
</dbReference>
<evidence type="ECO:0000259" key="2">
    <source>
        <dbReference type="PROSITE" id="PS50191"/>
    </source>
</evidence>
<dbReference type="Gene3D" id="3.40.80.10">
    <property type="entry name" value="Peptidoglycan recognition protein-like"/>
    <property type="match status" value="1"/>
</dbReference>
<accession>A0ABD1CSG4</accession>
<reference evidence="3 4" key="1">
    <citation type="submission" date="2024-05" db="EMBL/GenBank/DDBJ databases">
        <title>Culex pipiens pipiens assembly and annotation.</title>
        <authorList>
            <person name="Alout H."/>
            <person name="Durand T."/>
        </authorList>
    </citation>
    <scope>NUCLEOTIDE SEQUENCE [LARGE SCALE GENOMIC DNA]</scope>
    <source>
        <strain evidence="3">HA-2024</strain>
        <tissue evidence="3">Whole body</tissue>
    </source>
</reference>
<evidence type="ECO:0000313" key="4">
    <source>
        <dbReference type="Proteomes" id="UP001562425"/>
    </source>
</evidence>